<accession>A0A5A7RJC4</accession>
<keyword evidence="6" id="KW-0720">Serine protease</keyword>
<evidence type="ECO:0000259" key="8">
    <source>
        <dbReference type="Pfam" id="PF01694"/>
    </source>
</evidence>
<gene>
    <name evidence="9" type="ORF">STAS_35071</name>
</gene>
<evidence type="ECO:0000256" key="5">
    <source>
        <dbReference type="ARBA" id="ARBA00023136"/>
    </source>
</evidence>
<dbReference type="AlphaFoldDB" id="A0A5A7RJC4"/>
<keyword evidence="3 6" id="KW-0812">Transmembrane</keyword>
<dbReference type="PANTHER" id="PTHR22936">
    <property type="entry name" value="RHOMBOID-RELATED"/>
    <property type="match status" value="1"/>
</dbReference>
<dbReference type="SUPFAM" id="SSF144091">
    <property type="entry name" value="Rhomboid-like"/>
    <property type="match status" value="1"/>
</dbReference>
<evidence type="ECO:0000256" key="6">
    <source>
        <dbReference type="RuleBase" id="RU362115"/>
    </source>
</evidence>
<comment type="function">
    <text evidence="6">Serine protease involved in intramembrane proteolysis.</text>
</comment>
<comment type="caution">
    <text evidence="6">Lacks conserved residue(s) required for the propagation of feature annotation.</text>
</comment>
<dbReference type="EC" id="3.4.21.105" evidence="6"/>
<organism evidence="9 10">
    <name type="scientific">Striga asiatica</name>
    <name type="common">Asiatic witchweed</name>
    <name type="synonym">Buchnera asiatica</name>
    <dbReference type="NCBI Taxonomy" id="4170"/>
    <lineage>
        <taxon>Eukaryota</taxon>
        <taxon>Viridiplantae</taxon>
        <taxon>Streptophyta</taxon>
        <taxon>Embryophyta</taxon>
        <taxon>Tracheophyta</taxon>
        <taxon>Spermatophyta</taxon>
        <taxon>Magnoliopsida</taxon>
        <taxon>eudicotyledons</taxon>
        <taxon>Gunneridae</taxon>
        <taxon>Pentapetalae</taxon>
        <taxon>asterids</taxon>
        <taxon>lamiids</taxon>
        <taxon>Lamiales</taxon>
        <taxon>Orobanchaceae</taxon>
        <taxon>Buchnereae</taxon>
        <taxon>Striga</taxon>
    </lineage>
</organism>
<dbReference type="InterPro" id="IPR035952">
    <property type="entry name" value="Rhomboid-like_sf"/>
</dbReference>
<proteinExistence type="inferred from homology"/>
<feature type="transmembrane region" description="Helical" evidence="6">
    <location>
        <begin position="49"/>
        <end position="71"/>
    </location>
</feature>
<reference evidence="10" key="1">
    <citation type="journal article" date="2019" name="Curr. Biol.">
        <title>Genome Sequence of Striga asiatica Provides Insight into the Evolution of Plant Parasitism.</title>
        <authorList>
            <person name="Yoshida S."/>
            <person name="Kim S."/>
            <person name="Wafula E.K."/>
            <person name="Tanskanen J."/>
            <person name="Kim Y.M."/>
            <person name="Honaas L."/>
            <person name="Yang Z."/>
            <person name="Spallek T."/>
            <person name="Conn C.E."/>
            <person name="Ichihashi Y."/>
            <person name="Cheong K."/>
            <person name="Cui S."/>
            <person name="Der J.P."/>
            <person name="Gundlach H."/>
            <person name="Jiao Y."/>
            <person name="Hori C."/>
            <person name="Ishida J.K."/>
            <person name="Kasahara H."/>
            <person name="Kiba T."/>
            <person name="Kim M.S."/>
            <person name="Koo N."/>
            <person name="Laohavisit A."/>
            <person name="Lee Y.H."/>
            <person name="Lumba S."/>
            <person name="McCourt P."/>
            <person name="Mortimer J.C."/>
            <person name="Mutuku J.M."/>
            <person name="Nomura T."/>
            <person name="Sasaki-Sekimoto Y."/>
            <person name="Seto Y."/>
            <person name="Wang Y."/>
            <person name="Wakatake T."/>
            <person name="Sakakibara H."/>
            <person name="Demura T."/>
            <person name="Yamaguchi S."/>
            <person name="Yoneyama K."/>
            <person name="Manabe R.I."/>
            <person name="Nelson D.C."/>
            <person name="Schulman A.H."/>
            <person name="Timko M.P."/>
            <person name="dePamphilis C.W."/>
            <person name="Choi D."/>
            <person name="Shirasu K."/>
        </authorList>
    </citation>
    <scope>NUCLEOTIDE SEQUENCE [LARGE SCALE GENOMIC DNA]</scope>
    <source>
        <strain evidence="10">cv. UVA1</strain>
    </source>
</reference>
<dbReference type="PANTHER" id="PTHR22936:SF79">
    <property type="entry name" value="RHOMBOID-LIKE PROTEIN 4"/>
    <property type="match status" value="1"/>
</dbReference>
<evidence type="ECO:0000313" key="9">
    <source>
        <dbReference type="EMBL" id="GER57269.1"/>
    </source>
</evidence>
<dbReference type="OrthoDB" id="418595at2759"/>
<dbReference type="Pfam" id="PF01694">
    <property type="entry name" value="Rhomboid"/>
    <property type="match status" value="1"/>
</dbReference>
<keyword evidence="6" id="KW-0378">Hydrolase</keyword>
<dbReference type="GO" id="GO:0016020">
    <property type="term" value="C:membrane"/>
    <property type="evidence" value="ECO:0007669"/>
    <property type="project" value="UniProtKB-SubCell"/>
</dbReference>
<dbReference type="GO" id="GO:0006508">
    <property type="term" value="P:proteolysis"/>
    <property type="evidence" value="ECO:0007669"/>
    <property type="project" value="UniProtKB-KW"/>
</dbReference>
<keyword evidence="5 6" id="KW-0472">Membrane</keyword>
<evidence type="ECO:0000256" key="3">
    <source>
        <dbReference type="ARBA" id="ARBA00022692"/>
    </source>
</evidence>
<dbReference type="Proteomes" id="UP000325081">
    <property type="component" value="Unassembled WGS sequence"/>
</dbReference>
<feature type="transmembrane region" description="Helical" evidence="6">
    <location>
        <begin position="131"/>
        <end position="152"/>
    </location>
</feature>
<sequence>MAAAAAPDDARLPVHSRSGGNTVHHVSPPSAVASPGGVVYREAKPSEKWFPWLLPAFVVANVVMFVITMYVNNCPKNSVSCVARFLGRLSFQPFGENPLLGPSSLTLEKMGALDVSRVVVRHEGWRLITCMWLHGGVFHLLANMLSLIIIGIRLEQEFGFGTFCHSSHFFGWANQRHALAGYTTISGKPKFKAYQRVLWLLSLILLVAGRLKLQQNIKSCEKLEPGIKIAMVHGWDDLATSGGGFERSLFMVPLPKLRPDFKMELQHTTCFVSGCADRGTIYFDVLKQR</sequence>
<evidence type="ECO:0000256" key="4">
    <source>
        <dbReference type="ARBA" id="ARBA00022989"/>
    </source>
</evidence>
<keyword evidence="6" id="KW-0645">Protease</keyword>
<comment type="similarity">
    <text evidence="2 6">Belongs to the peptidase S54 family.</text>
</comment>
<name>A0A5A7RJC4_STRAF</name>
<keyword evidence="10" id="KW-1185">Reference proteome</keyword>
<comment type="subcellular location">
    <subcellularLocation>
        <location evidence="1 6">Membrane</location>
        <topology evidence="1 6">Multi-pass membrane protein</topology>
    </subcellularLocation>
</comment>
<evidence type="ECO:0000256" key="1">
    <source>
        <dbReference type="ARBA" id="ARBA00004141"/>
    </source>
</evidence>
<evidence type="ECO:0000256" key="7">
    <source>
        <dbReference type="SAM" id="MobiDB-lite"/>
    </source>
</evidence>
<dbReference type="InterPro" id="IPR002610">
    <property type="entry name" value="Peptidase_S54_rhomboid-like"/>
</dbReference>
<evidence type="ECO:0000256" key="2">
    <source>
        <dbReference type="ARBA" id="ARBA00009045"/>
    </source>
</evidence>
<dbReference type="InterPro" id="IPR022764">
    <property type="entry name" value="Peptidase_S54_rhomboid_dom"/>
</dbReference>
<dbReference type="EMBL" id="BKCP01013181">
    <property type="protein sequence ID" value="GER57269.1"/>
    <property type="molecule type" value="Genomic_DNA"/>
</dbReference>
<protein>
    <recommendedName>
        <fullName evidence="6">RHOMBOID-like protein</fullName>
        <ecNumber evidence="6">3.4.21.105</ecNumber>
    </recommendedName>
</protein>
<comment type="catalytic activity">
    <reaction evidence="6">
        <text>Cleaves type-1 transmembrane domains using a catalytic dyad composed of serine and histidine that are contributed by different transmembrane domains.</text>
        <dbReference type="EC" id="3.4.21.105"/>
    </reaction>
</comment>
<dbReference type="Gene3D" id="1.20.1540.10">
    <property type="entry name" value="Rhomboid-like"/>
    <property type="match status" value="1"/>
</dbReference>
<dbReference type="GO" id="GO:0004252">
    <property type="term" value="F:serine-type endopeptidase activity"/>
    <property type="evidence" value="ECO:0007669"/>
    <property type="project" value="InterPro"/>
</dbReference>
<evidence type="ECO:0000313" key="10">
    <source>
        <dbReference type="Proteomes" id="UP000325081"/>
    </source>
</evidence>
<feature type="domain" description="Peptidase S54 rhomboid" evidence="8">
    <location>
        <begin position="122"/>
        <end position="165"/>
    </location>
</feature>
<feature type="region of interest" description="Disordered" evidence="7">
    <location>
        <begin position="1"/>
        <end position="29"/>
    </location>
</feature>
<comment type="caution">
    <text evidence="9">The sequence shown here is derived from an EMBL/GenBank/DDBJ whole genome shotgun (WGS) entry which is preliminary data.</text>
</comment>
<keyword evidence="4 6" id="KW-1133">Transmembrane helix</keyword>